<proteinExistence type="predicted"/>
<dbReference type="CDD" id="cd00093">
    <property type="entry name" value="HTH_XRE"/>
    <property type="match status" value="1"/>
</dbReference>
<dbReference type="SUPFAM" id="SSF47413">
    <property type="entry name" value="lambda repressor-like DNA-binding domains"/>
    <property type="match status" value="1"/>
</dbReference>
<dbReference type="InterPro" id="IPR001387">
    <property type="entry name" value="Cro/C1-type_HTH"/>
</dbReference>
<name>A0A1H8AX44_9SPHI</name>
<sequence length="128" mass="14674">MEPTGFNKDNTPHHKDSVGERIRIQREIKNYSQTYMSFMLEISQPAYSNIERGTSVLTVPRLYEIAEILEISIFVLMPPSKYGSGINLGRYVNTLFKLLKPNNKRLKGKHESALAKGIVYRDISKNLD</sequence>
<dbReference type="STRING" id="551995.SAMN05192574_101670"/>
<dbReference type="GO" id="GO:0003677">
    <property type="term" value="F:DNA binding"/>
    <property type="evidence" value="ECO:0007669"/>
    <property type="project" value="InterPro"/>
</dbReference>
<evidence type="ECO:0000259" key="1">
    <source>
        <dbReference type="PROSITE" id="PS50943"/>
    </source>
</evidence>
<dbReference type="InterPro" id="IPR010982">
    <property type="entry name" value="Lambda_DNA-bd_dom_sf"/>
</dbReference>
<dbReference type="Pfam" id="PF01381">
    <property type="entry name" value="HTH_3"/>
    <property type="match status" value="1"/>
</dbReference>
<dbReference type="Gene3D" id="1.10.260.40">
    <property type="entry name" value="lambda repressor-like DNA-binding domains"/>
    <property type="match status" value="1"/>
</dbReference>
<dbReference type="OrthoDB" id="1122522at2"/>
<dbReference type="RefSeq" id="WP_091207570.1">
    <property type="nucleotide sequence ID" value="NZ_FOCL01000001.1"/>
</dbReference>
<reference evidence="3" key="1">
    <citation type="submission" date="2016-10" db="EMBL/GenBank/DDBJ databases">
        <authorList>
            <person name="Varghese N."/>
            <person name="Submissions S."/>
        </authorList>
    </citation>
    <scope>NUCLEOTIDE SEQUENCE [LARGE SCALE GENOMIC DNA]</scope>
    <source>
        <strain evidence="3">Gh-48</strain>
    </source>
</reference>
<dbReference type="PROSITE" id="PS50943">
    <property type="entry name" value="HTH_CROC1"/>
    <property type="match status" value="1"/>
</dbReference>
<dbReference type="EMBL" id="FOCL01000001">
    <property type="protein sequence ID" value="SEM74368.1"/>
    <property type="molecule type" value="Genomic_DNA"/>
</dbReference>
<protein>
    <submittedName>
        <fullName evidence="2">Helix-turn-helix</fullName>
    </submittedName>
</protein>
<dbReference type="SMART" id="SM00530">
    <property type="entry name" value="HTH_XRE"/>
    <property type="match status" value="1"/>
</dbReference>
<keyword evidence="3" id="KW-1185">Reference proteome</keyword>
<organism evidence="2 3">
    <name type="scientific">Mucilaginibacter gossypiicola</name>
    <dbReference type="NCBI Taxonomy" id="551995"/>
    <lineage>
        <taxon>Bacteria</taxon>
        <taxon>Pseudomonadati</taxon>
        <taxon>Bacteroidota</taxon>
        <taxon>Sphingobacteriia</taxon>
        <taxon>Sphingobacteriales</taxon>
        <taxon>Sphingobacteriaceae</taxon>
        <taxon>Mucilaginibacter</taxon>
    </lineage>
</organism>
<evidence type="ECO:0000313" key="2">
    <source>
        <dbReference type="EMBL" id="SEM74368.1"/>
    </source>
</evidence>
<evidence type="ECO:0000313" key="3">
    <source>
        <dbReference type="Proteomes" id="UP000198942"/>
    </source>
</evidence>
<dbReference type="Proteomes" id="UP000198942">
    <property type="component" value="Unassembled WGS sequence"/>
</dbReference>
<gene>
    <name evidence="2" type="ORF">SAMN05192574_101670</name>
</gene>
<dbReference type="AlphaFoldDB" id="A0A1H8AX44"/>
<feature type="domain" description="HTH cro/C1-type" evidence="1">
    <location>
        <begin position="22"/>
        <end position="76"/>
    </location>
</feature>
<accession>A0A1H8AX44</accession>